<comment type="catalytic activity">
    <reaction evidence="47">
        <text>(2E)-octadecenoyl-[ACP] + NADPH + H(+) = octadecanoyl-[ACP] + NADP(+)</text>
        <dbReference type="Rhea" id="RHEA:41928"/>
        <dbReference type="Rhea" id="RHEA-COMP:9655"/>
        <dbReference type="Rhea" id="RHEA-COMP:9656"/>
        <dbReference type="ChEBI" id="CHEBI:15378"/>
        <dbReference type="ChEBI" id="CHEBI:57783"/>
        <dbReference type="ChEBI" id="CHEBI:58349"/>
        <dbReference type="ChEBI" id="CHEBI:78489"/>
        <dbReference type="ChEBI" id="CHEBI:78495"/>
    </reaction>
    <physiologicalReaction direction="left-to-right" evidence="47">
        <dbReference type="Rhea" id="RHEA:41929"/>
    </physiologicalReaction>
</comment>
<evidence type="ECO:0000313" key="60">
    <source>
        <dbReference type="EMBL" id="KYN04770.1"/>
    </source>
</evidence>
<feature type="domain" description="Carrier" evidence="57">
    <location>
        <begin position="3323"/>
        <end position="3400"/>
    </location>
</feature>
<dbReference type="InterPro" id="IPR020841">
    <property type="entry name" value="PKS_Beta-ketoAc_synthase_dom"/>
</dbReference>
<dbReference type="SMART" id="SM00823">
    <property type="entry name" value="PKS_PP"/>
    <property type="match status" value="2"/>
</dbReference>
<dbReference type="PROSITE" id="PS00606">
    <property type="entry name" value="KS3_1"/>
    <property type="match status" value="1"/>
</dbReference>
<evidence type="ECO:0000256" key="5">
    <source>
        <dbReference type="ARBA" id="ARBA00012948"/>
    </source>
</evidence>
<dbReference type="InterPro" id="IPR013968">
    <property type="entry name" value="PKS_KR"/>
</dbReference>
<evidence type="ECO:0000256" key="19">
    <source>
        <dbReference type="ARBA" id="ARBA00023394"/>
    </source>
</evidence>
<evidence type="ECO:0000256" key="28">
    <source>
        <dbReference type="ARBA" id="ARBA00047400"/>
    </source>
</evidence>
<dbReference type="EMBL" id="KQ977231">
    <property type="protein sequence ID" value="KYN04770.1"/>
    <property type="molecule type" value="Genomic_DNA"/>
</dbReference>
<comment type="catalytic activity">
    <reaction evidence="36">
        <text>acetyl-[ACP] + malonyl-[ACP] + H(+) = 3-oxobutanoyl-[ACP] + holo-[ACP] + CO2</text>
        <dbReference type="Rhea" id="RHEA:41800"/>
        <dbReference type="Rhea" id="RHEA-COMP:9621"/>
        <dbReference type="Rhea" id="RHEA-COMP:9623"/>
        <dbReference type="Rhea" id="RHEA-COMP:9625"/>
        <dbReference type="Rhea" id="RHEA-COMP:9685"/>
        <dbReference type="ChEBI" id="CHEBI:15378"/>
        <dbReference type="ChEBI" id="CHEBI:16526"/>
        <dbReference type="ChEBI" id="CHEBI:64479"/>
        <dbReference type="ChEBI" id="CHEBI:78446"/>
        <dbReference type="ChEBI" id="CHEBI:78449"/>
        <dbReference type="ChEBI" id="CHEBI:78450"/>
    </reaction>
    <physiologicalReaction direction="left-to-right" evidence="36">
        <dbReference type="Rhea" id="RHEA:41801"/>
    </physiologicalReaction>
</comment>
<dbReference type="Pfam" id="PF16197">
    <property type="entry name" value="KAsynt_C_assoc"/>
    <property type="match status" value="1"/>
</dbReference>
<evidence type="ECO:0000256" key="23">
    <source>
        <dbReference type="ARBA" id="ARBA00023402"/>
    </source>
</evidence>
<evidence type="ECO:0000256" key="25">
    <source>
        <dbReference type="ARBA" id="ARBA00044883"/>
    </source>
</evidence>
<feature type="domain" description="Carrier" evidence="57">
    <location>
        <begin position="1984"/>
        <end position="2061"/>
    </location>
</feature>
<dbReference type="GO" id="GO:0031177">
    <property type="term" value="F:phosphopantetheine binding"/>
    <property type="evidence" value="ECO:0007669"/>
    <property type="project" value="InterPro"/>
</dbReference>
<evidence type="ECO:0000256" key="52">
    <source>
        <dbReference type="ARBA" id="ARBA00049422"/>
    </source>
</evidence>
<evidence type="ECO:0000256" key="54">
    <source>
        <dbReference type="ARBA" id="ARBA00049521"/>
    </source>
</evidence>
<keyword evidence="61" id="KW-1185">Reference proteome</keyword>
<dbReference type="FunFam" id="1.10.1200.10:FF:000013">
    <property type="entry name" value="Fatty acid synthase"/>
    <property type="match status" value="1"/>
</dbReference>
<comment type="catalytic activity">
    <reaction evidence="26">
        <text>3-oxooctadecanoyl-[ACP] + NADPH + H(+) = (3R)-hydroxyoctadecanoyl-[ACP] + NADP(+)</text>
        <dbReference type="Rhea" id="RHEA:41920"/>
        <dbReference type="Rhea" id="RHEA-COMP:9653"/>
        <dbReference type="Rhea" id="RHEA-COMP:9654"/>
        <dbReference type="ChEBI" id="CHEBI:15378"/>
        <dbReference type="ChEBI" id="CHEBI:57783"/>
        <dbReference type="ChEBI" id="CHEBI:58349"/>
        <dbReference type="ChEBI" id="CHEBI:78487"/>
        <dbReference type="ChEBI" id="CHEBI:78488"/>
    </reaction>
    <physiologicalReaction direction="left-to-right" evidence="26">
        <dbReference type="Rhea" id="RHEA:41921"/>
    </physiologicalReaction>
</comment>
<comment type="catalytic activity">
    <reaction evidence="39">
        <text>tetradecanoyl-[ACP] + H2O = tetradecanoate + holo-[ACP] + H(+)</text>
        <dbReference type="Rhea" id="RHEA:30123"/>
        <dbReference type="Rhea" id="RHEA-COMP:9648"/>
        <dbReference type="Rhea" id="RHEA-COMP:9685"/>
        <dbReference type="ChEBI" id="CHEBI:15377"/>
        <dbReference type="ChEBI" id="CHEBI:15378"/>
        <dbReference type="ChEBI" id="CHEBI:30807"/>
        <dbReference type="ChEBI" id="CHEBI:64479"/>
        <dbReference type="ChEBI" id="CHEBI:78477"/>
        <dbReference type="EC" id="3.1.2.14"/>
    </reaction>
    <physiologicalReaction direction="left-to-right" evidence="39">
        <dbReference type="Rhea" id="RHEA:30124"/>
    </physiologicalReaction>
</comment>
<dbReference type="Pfam" id="PF00550">
    <property type="entry name" value="PP-binding"/>
    <property type="match status" value="2"/>
</dbReference>
<dbReference type="InterPro" id="IPR016039">
    <property type="entry name" value="Thiolase-like"/>
</dbReference>
<dbReference type="InterPro" id="IPR009081">
    <property type="entry name" value="PP-bd_ACP"/>
</dbReference>
<dbReference type="InterPro" id="IPR014043">
    <property type="entry name" value="Acyl_transferase_dom"/>
</dbReference>
<comment type="catalytic activity">
    <reaction evidence="45">
        <text>hexadecanoyl-[ACP] + H2O = hexadecanoate + holo-[ACP] + H(+)</text>
        <dbReference type="Rhea" id="RHEA:41932"/>
        <dbReference type="Rhea" id="RHEA-COMP:9652"/>
        <dbReference type="Rhea" id="RHEA-COMP:9685"/>
        <dbReference type="ChEBI" id="CHEBI:7896"/>
        <dbReference type="ChEBI" id="CHEBI:15377"/>
        <dbReference type="ChEBI" id="CHEBI:15378"/>
        <dbReference type="ChEBI" id="CHEBI:64479"/>
        <dbReference type="ChEBI" id="CHEBI:78483"/>
        <dbReference type="EC" id="3.1.2.14"/>
    </reaction>
    <physiologicalReaction direction="left-to-right" evidence="45">
        <dbReference type="Rhea" id="RHEA:41933"/>
    </physiologicalReaction>
</comment>
<keyword evidence="9" id="KW-0597">Phosphoprotein</keyword>
<comment type="catalytic activity">
    <reaction evidence="15">
        <text>(3R)-hydroxyoctanoyl-[ACP] = (2E)-octenoyl-[ACP] + H2O</text>
        <dbReference type="Rhea" id="RHEA:41844"/>
        <dbReference type="Rhea" id="RHEA-COMP:9634"/>
        <dbReference type="Rhea" id="RHEA-COMP:9635"/>
        <dbReference type="ChEBI" id="CHEBI:15377"/>
        <dbReference type="ChEBI" id="CHEBI:78461"/>
        <dbReference type="ChEBI" id="CHEBI:78462"/>
    </reaction>
    <physiologicalReaction direction="left-to-right" evidence="15">
        <dbReference type="Rhea" id="RHEA:41845"/>
    </physiologicalReaction>
</comment>
<evidence type="ECO:0000256" key="33">
    <source>
        <dbReference type="ARBA" id="ARBA00047810"/>
    </source>
</evidence>
<evidence type="ECO:0000256" key="11">
    <source>
        <dbReference type="ARBA" id="ARBA00022799"/>
    </source>
</evidence>
<comment type="catalytic activity">
    <reaction evidence="38">
        <text>(2E)-dodecenoyl-[ACP] + NADPH + H(+) = dodecanoyl-[ACP] + NADP(+)</text>
        <dbReference type="Rhea" id="RHEA:41880"/>
        <dbReference type="Rhea" id="RHEA-COMP:9643"/>
        <dbReference type="Rhea" id="RHEA-COMP:9644"/>
        <dbReference type="ChEBI" id="CHEBI:15378"/>
        <dbReference type="ChEBI" id="CHEBI:57783"/>
        <dbReference type="ChEBI" id="CHEBI:58349"/>
        <dbReference type="ChEBI" id="CHEBI:65264"/>
        <dbReference type="ChEBI" id="CHEBI:78472"/>
    </reaction>
    <physiologicalReaction direction="left-to-right" evidence="38">
        <dbReference type="Rhea" id="RHEA:41881"/>
    </physiologicalReaction>
</comment>
<evidence type="ECO:0000256" key="42">
    <source>
        <dbReference type="ARBA" id="ARBA00048571"/>
    </source>
</evidence>
<evidence type="ECO:0000256" key="8">
    <source>
        <dbReference type="ARBA" id="ARBA00022450"/>
    </source>
</evidence>
<evidence type="ECO:0000256" key="39">
    <source>
        <dbReference type="ARBA" id="ARBA00048289"/>
    </source>
</evidence>
<dbReference type="SUPFAM" id="SSF51735">
    <property type="entry name" value="NAD(P)-binding Rossmann-fold domains"/>
    <property type="match status" value="4"/>
</dbReference>
<evidence type="ECO:0000256" key="35">
    <source>
        <dbReference type="ARBA" id="ARBA00047953"/>
    </source>
</evidence>
<comment type="catalytic activity">
    <reaction evidence="55">
        <text>octanoyl-[ACP] + malonyl-[ACP] + H(+) = 3-oxodecanoyl-[ACP] + holo-[ACP] + CO2</text>
        <dbReference type="Rhea" id="RHEA:41852"/>
        <dbReference type="Rhea" id="RHEA-COMP:9623"/>
        <dbReference type="Rhea" id="RHEA-COMP:9636"/>
        <dbReference type="Rhea" id="RHEA-COMP:9637"/>
        <dbReference type="Rhea" id="RHEA-COMP:9685"/>
        <dbReference type="ChEBI" id="CHEBI:15378"/>
        <dbReference type="ChEBI" id="CHEBI:16526"/>
        <dbReference type="ChEBI" id="CHEBI:64479"/>
        <dbReference type="ChEBI" id="CHEBI:78449"/>
        <dbReference type="ChEBI" id="CHEBI:78463"/>
        <dbReference type="ChEBI" id="CHEBI:78464"/>
    </reaction>
    <physiologicalReaction direction="left-to-right" evidence="55">
        <dbReference type="Rhea" id="RHEA:41853"/>
    </physiologicalReaction>
</comment>
<evidence type="ECO:0000256" key="26">
    <source>
        <dbReference type="ARBA" id="ARBA00047300"/>
    </source>
</evidence>
<dbReference type="Pfam" id="PF00698">
    <property type="entry name" value="Acyl_transf_1"/>
    <property type="match status" value="1"/>
</dbReference>
<evidence type="ECO:0000256" key="38">
    <source>
        <dbReference type="ARBA" id="ARBA00048281"/>
    </source>
</evidence>
<dbReference type="SUPFAM" id="SSF47336">
    <property type="entry name" value="ACP-like"/>
    <property type="match status" value="2"/>
</dbReference>
<name>A0A195CVV8_9HYME</name>
<evidence type="ECO:0000256" key="2">
    <source>
        <dbReference type="ARBA" id="ARBA00012004"/>
    </source>
</evidence>
<dbReference type="InterPro" id="IPR016035">
    <property type="entry name" value="Acyl_Trfase/lysoPLipase"/>
</dbReference>
<comment type="function">
    <text evidence="24">Fatty acid synthetase is a multifunctional enzyme that catalyzes the de novo biosynthesis of long-chain saturated fatty acids starting from acetyl-CoA and malonyl-CoA in the presence of NADPH. This multifunctional protein contains 7 catalytic activities and a site for the binding of the prosthetic group 4'-phosphopantetheine of the acyl carrier protein ([ACP]) domain.</text>
</comment>
<evidence type="ECO:0000256" key="31">
    <source>
        <dbReference type="ARBA" id="ARBA00047500"/>
    </source>
</evidence>
<evidence type="ECO:0000256" key="47">
    <source>
        <dbReference type="ARBA" id="ARBA00049019"/>
    </source>
</evidence>
<dbReference type="SMART" id="SM00825">
    <property type="entry name" value="PKS_KS"/>
    <property type="match status" value="1"/>
</dbReference>
<comment type="catalytic activity">
    <reaction evidence="44">
        <text>holo-[ACP] + acetyl-CoA = acetyl-[ACP] + CoA</text>
        <dbReference type="Rhea" id="RHEA:41788"/>
        <dbReference type="Rhea" id="RHEA-COMP:9621"/>
        <dbReference type="Rhea" id="RHEA-COMP:9685"/>
        <dbReference type="ChEBI" id="CHEBI:57287"/>
        <dbReference type="ChEBI" id="CHEBI:57288"/>
        <dbReference type="ChEBI" id="CHEBI:64479"/>
        <dbReference type="ChEBI" id="CHEBI:78446"/>
        <dbReference type="EC" id="2.3.1.38"/>
    </reaction>
    <physiologicalReaction direction="left-to-right" evidence="44">
        <dbReference type="Rhea" id="RHEA:41789"/>
    </physiologicalReaction>
</comment>
<keyword evidence="8" id="KW-0596">Phosphopantetheine</keyword>
<dbReference type="CDD" id="cd05195">
    <property type="entry name" value="enoyl_red"/>
    <property type="match status" value="2"/>
</dbReference>
<reference evidence="60 61" key="1">
    <citation type="submission" date="2016-03" db="EMBL/GenBank/DDBJ databases">
        <title>Cyphomyrmex costatus WGS genome.</title>
        <authorList>
            <person name="Nygaard S."/>
            <person name="Hu H."/>
            <person name="Boomsma J."/>
            <person name="Zhang G."/>
        </authorList>
    </citation>
    <scope>NUCLEOTIDE SEQUENCE [LARGE SCALE GENOMIC DNA]</scope>
    <source>
        <strain evidence="60">MS0001</strain>
        <tissue evidence="60">Whole body</tissue>
    </source>
</reference>
<evidence type="ECO:0000256" key="1">
    <source>
        <dbReference type="ARBA" id="ARBA00005189"/>
    </source>
</evidence>
<dbReference type="EC" id="2.3.1.85" evidence="4"/>
<comment type="catalytic activity">
    <reaction evidence="42">
        <text>3-oxohexanoyl-[ACP] + NADPH + H(+) = (3R)-hydroxyhexanoyl-[ACP] + NADP(+)</text>
        <dbReference type="Rhea" id="RHEA:41824"/>
        <dbReference type="Rhea" id="RHEA-COMP:9629"/>
        <dbReference type="Rhea" id="RHEA-COMP:9630"/>
        <dbReference type="ChEBI" id="CHEBI:15378"/>
        <dbReference type="ChEBI" id="CHEBI:57783"/>
        <dbReference type="ChEBI" id="CHEBI:58349"/>
        <dbReference type="ChEBI" id="CHEBI:78456"/>
        <dbReference type="ChEBI" id="CHEBI:78457"/>
    </reaction>
    <physiologicalReaction direction="left-to-right" evidence="42">
        <dbReference type="Rhea" id="RHEA:41825"/>
    </physiologicalReaction>
</comment>
<dbReference type="GO" id="GO:0004313">
    <property type="term" value="F:[acyl-carrier-protein] S-acetyltransferase activity"/>
    <property type="evidence" value="ECO:0007669"/>
    <property type="project" value="UniProtKB-EC"/>
</dbReference>
<evidence type="ECO:0000256" key="36">
    <source>
        <dbReference type="ARBA" id="ARBA00047961"/>
    </source>
</evidence>
<dbReference type="Pfam" id="PF21149">
    <property type="entry name" value="FAS_pseudo-KR"/>
    <property type="match status" value="2"/>
</dbReference>
<feature type="active site" description="Proton acceptor; for dehydratase activity" evidence="56">
    <location>
        <position position="865"/>
    </location>
</feature>
<dbReference type="Pfam" id="PF02801">
    <property type="entry name" value="Ketoacyl-synt_C"/>
    <property type="match status" value="1"/>
</dbReference>
<dbReference type="Gene3D" id="1.10.1200.10">
    <property type="entry name" value="ACP-like"/>
    <property type="match status" value="2"/>
</dbReference>
<dbReference type="InterPro" id="IPR001227">
    <property type="entry name" value="Ac_transferase_dom_sf"/>
</dbReference>
<evidence type="ECO:0000259" key="58">
    <source>
        <dbReference type="PROSITE" id="PS52004"/>
    </source>
</evidence>
<evidence type="ECO:0000256" key="44">
    <source>
        <dbReference type="ARBA" id="ARBA00048691"/>
    </source>
</evidence>
<evidence type="ECO:0000256" key="9">
    <source>
        <dbReference type="ARBA" id="ARBA00022553"/>
    </source>
</evidence>
<evidence type="ECO:0000256" key="24">
    <source>
        <dbReference type="ARBA" id="ARBA00023442"/>
    </source>
</evidence>
<comment type="catalytic activity">
    <reaction evidence="50">
        <text>3-oxododecanoyl-[ACP] + NADPH + H(+) = (3R)-hydroxydodecanoyl-[ACP] + NADP(+)</text>
        <dbReference type="Rhea" id="RHEA:41872"/>
        <dbReference type="Rhea" id="RHEA-COMP:9641"/>
        <dbReference type="Rhea" id="RHEA-COMP:9642"/>
        <dbReference type="ChEBI" id="CHEBI:15378"/>
        <dbReference type="ChEBI" id="CHEBI:57783"/>
        <dbReference type="ChEBI" id="CHEBI:58349"/>
        <dbReference type="ChEBI" id="CHEBI:78469"/>
        <dbReference type="ChEBI" id="CHEBI:78470"/>
    </reaction>
    <physiologicalReaction direction="left-to-right" evidence="50">
        <dbReference type="Rhea" id="RHEA:41873"/>
    </physiologicalReaction>
</comment>
<dbReference type="Gene3D" id="3.30.70.3290">
    <property type="match status" value="2"/>
</dbReference>
<dbReference type="InterPro" id="IPR042104">
    <property type="entry name" value="PKS_dehydratase_sf"/>
</dbReference>
<comment type="catalytic activity">
    <reaction evidence="22">
        <text>(3R)-hydroxyhexadecanoyl-[ACP] = (2E)-hexadecenoyl-[ACP] + H2O</text>
        <dbReference type="Rhea" id="RHEA:41908"/>
        <dbReference type="Rhea" id="RHEA-COMP:9650"/>
        <dbReference type="Rhea" id="RHEA-COMP:9651"/>
        <dbReference type="ChEBI" id="CHEBI:15377"/>
        <dbReference type="ChEBI" id="CHEBI:78480"/>
        <dbReference type="ChEBI" id="CHEBI:78481"/>
    </reaction>
    <physiologicalReaction direction="left-to-right" evidence="22">
        <dbReference type="Rhea" id="RHEA:41909"/>
    </physiologicalReaction>
</comment>
<comment type="catalytic activity">
    <reaction evidence="29">
        <text>3-oxodecanoyl-[ACP] + NADPH + H(+) = (3R)-hydroxydecanoyl-[ACP] + NADP(+)</text>
        <dbReference type="Rhea" id="RHEA:41856"/>
        <dbReference type="Rhea" id="RHEA-COMP:9637"/>
        <dbReference type="Rhea" id="RHEA-COMP:9638"/>
        <dbReference type="ChEBI" id="CHEBI:15378"/>
        <dbReference type="ChEBI" id="CHEBI:57783"/>
        <dbReference type="ChEBI" id="CHEBI:58349"/>
        <dbReference type="ChEBI" id="CHEBI:78464"/>
        <dbReference type="ChEBI" id="CHEBI:78466"/>
    </reaction>
    <physiologicalReaction direction="left-to-right" evidence="29">
        <dbReference type="Rhea" id="RHEA:41857"/>
    </physiologicalReaction>
</comment>
<dbReference type="Pfam" id="PF00975">
    <property type="entry name" value="Thioesterase"/>
    <property type="match status" value="1"/>
</dbReference>
<evidence type="ECO:0000256" key="53">
    <source>
        <dbReference type="ARBA" id="ARBA00049449"/>
    </source>
</evidence>
<evidence type="ECO:0000256" key="10">
    <source>
        <dbReference type="ARBA" id="ARBA00022679"/>
    </source>
</evidence>
<evidence type="ECO:0000313" key="61">
    <source>
        <dbReference type="Proteomes" id="UP000078542"/>
    </source>
</evidence>
<dbReference type="GO" id="GO:0004316">
    <property type="term" value="F:3-oxoacyl-[acyl-carrier-protein] reductase (NADPH) activity"/>
    <property type="evidence" value="ECO:0007669"/>
    <property type="project" value="UniProtKB-EC"/>
</dbReference>
<feature type="active site" description="Proton acceptor; for dehydratase activity" evidence="56">
    <location>
        <position position="2211"/>
    </location>
</feature>
<comment type="catalytic activity">
    <reaction evidence="31">
        <text>(2E)-butenoyl-[ACP] + NADPH + H(+) = butanoyl-[ACP] + NADP(+)</text>
        <dbReference type="Rhea" id="RHEA:41812"/>
        <dbReference type="Rhea" id="RHEA-COMP:9627"/>
        <dbReference type="Rhea" id="RHEA-COMP:9628"/>
        <dbReference type="ChEBI" id="CHEBI:15378"/>
        <dbReference type="ChEBI" id="CHEBI:57783"/>
        <dbReference type="ChEBI" id="CHEBI:58349"/>
        <dbReference type="ChEBI" id="CHEBI:78453"/>
        <dbReference type="ChEBI" id="CHEBI:78454"/>
    </reaction>
    <physiologicalReaction direction="left-to-right" evidence="31">
        <dbReference type="Rhea" id="RHEA:41813"/>
    </physiologicalReaction>
</comment>
<feature type="region of interest" description="N-terminal hotdog fold" evidence="56">
    <location>
        <begin position="829"/>
        <end position="952"/>
    </location>
</feature>
<evidence type="ECO:0000256" key="41">
    <source>
        <dbReference type="ARBA" id="ARBA00048506"/>
    </source>
</evidence>
<gene>
    <name evidence="60" type="ORF">ALC62_04406</name>
</gene>
<comment type="catalytic activity">
    <reaction evidence="54">
        <text>(2E)-decenoyl-[ACP] + NADPH + H(+) = decanoyl-[ACP] + NADP(+)</text>
        <dbReference type="Rhea" id="RHEA:41864"/>
        <dbReference type="Rhea" id="RHEA-COMP:9639"/>
        <dbReference type="Rhea" id="RHEA-COMP:9640"/>
        <dbReference type="ChEBI" id="CHEBI:15378"/>
        <dbReference type="ChEBI" id="CHEBI:57783"/>
        <dbReference type="ChEBI" id="CHEBI:58349"/>
        <dbReference type="ChEBI" id="CHEBI:78467"/>
        <dbReference type="ChEBI" id="CHEBI:78468"/>
    </reaction>
    <physiologicalReaction direction="left-to-right" evidence="54">
        <dbReference type="Rhea" id="RHEA:41865"/>
    </physiologicalReaction>
</comment>
<evidence type="ECO:0000256" key="3">
    <source>
        <dbReference type="ARBA" id="ARBA00012480"/>
    </source>
</evidence>
<dbReference type="PROSITE" id="PS52004">
    <property type="entry name" value="KS3_2"/>
    <property type="match status" value="1"/>
</dbReference>
<comment type="catalytic activity">
    <reaction evidence="16">
        <text>(3R)-hydroxydodecanoyl-[ACP] = (2E)-dodecenoyl-[ACP] + H2O</text>
        <dbReference type="Rhea" id="RHEA:41876"/>
        <dbReference type="Rhea" id="RHEA-COMP:9642"/>
        <dbReference type="Rhea" id="RHEA-COMP:9643"/>
        <dbReference type="ChEBI" id="CHEBI:15377"/>
        <dbReference type="ChEBI" id="CHEBI:78470"/>
        <dbReference type="ChEBI" id="CHEBI:78472"/>
    </reaction>
    <physiologicalReaction direction="left-to-right" evidence="16">
        <dbReference type="Rhea" id="RHEA:41877"/>
    </physiologicalReaction>
</comment>
<dbReference type="Pfam" id="PF08659">
    <property type="entry name" value="KR"/>
    <property type="match status" value="2"/>
</dbReference>
<evidence type="ECO:0000259" key="57">
    <source>
        <dbReference type="PROSITE" id="PS50075"/>
    </source>
</evidence>
<evidence type="ECO:0000256" key="15">
    <source>
        <dbReference type="ARBA" id="ARBA00023332"/>
    </source>
</evidence>
<comment type="catalytic activity">
    <reaction evidence="32">
        <text>dodecanoyl-[ACP] + malonyl-[ACP] + H(+) = 3-oxotetradecanoyl-[ACP] + holo-[ACP] + CO2</text>
        <dbReference type="Rhea" id="RHEA:41884"/>
        <dbReference type="Rhea" id="RHEA-COMP:9623"/>
        <dbReference type="Rhea" id="RHEA-COMP:9644"/>
        <dbReference type="Rhea" id="RHEA-COMP:9645"/>
        <dbReference type="Rhea" id="RHEA-COMP:9685"/>
        <dbReference type="ChEBI" id="CHEBI:15378"/>
        <dbReference type="ChEBI" id="CHEBI:16526"/>
        <dbReference type="ChEBI" id="CHEBI:64479"/>
        <dbReference type="ChEBI" id="CHEBI:65264"/>
        <dbReference type="ChEBI" id="CHEBI:78449"/>
        <dbReference type="ChEBI" id="CHEBI:78473"/>
    </reaction>
    <physiologicalReaction direction="left-to-right" evidence="32">
        <dbReference type="Rhea" id="RHEA:41885"/>
    </physiologicalReaction>
</comment>
<feature type="region of interest" description="C-terminal hotdog fold" evidence="56">
    <location>
        <begin position="967"/>
        <end position="1100"/>
    </location>
</feature>
<feature type="domain" description="PKS/mFAS DH" evidence="59">
    <location>
        <begin position="829"/>
        <end position="1100"/>
    </location>
</feature>
<comment type="catalytic activity">
    <reaction evidence="51">
        <text>3-oxohexadecanoyl-[ACP] + NADPH + H(+) = (3R)-hydroxyhexadecanoyl-[ACP] + NADP(+)</text>
        <dbReference type="Rhea" id="RHEA:41904"/>
        <dbReference type="Rhea" id="RHEA-COMP:9649"/>
        <dbReference type="Rhea" id="RHEA-COMP:9650"/>
        <dbReference type="ChEBI" id="CHEBI:15378"/>
        <dbReference type="ChEBI" id="CHEBI:57783"/>
        <dbReference type="ChEBI" id="CHEBI:58349"/>
        <dbReference type="ChEBI" id="CHEBI:78478"/>
        <dbReference type="ChEBI" id="CHEBI:78480"/>
    </reaction>
    <physiologicalReaction direction="left-to-right" evidence="51">
        <dbReference type="Rhea" id="RHEA:41905"/>
    </physiologicalReaction>
</comment>
<keyword evidence="14" id="KW-0511">Multifunctional enzyme</keyword>
<evidence type="ECO:0000256" key="49">
    <source>
        <dbReference type="ARBA" id="ARBA00049171"/>
    </source>
</evidence>
<comment type="catalytic activity">
    <reaction evidence="48">
        <text>decanoyl-[ACP] + malonyl-[ACP] + H(+) = 3-oxododecanoyl-[ACP] + holo-[ACP] + CO2</text>
        <dbReference type="Rhea" id="RHEA:41868"/>
        <dbReference type="Rhea" id="RHEA-COMP:9623"/>
        <dbReference type="Rhea" id="RHEA-COMP:9640"/>
        <dbReference type="Rhea" id="RHEA-COMP:9641"/>
        <dbReference type="Rhea" id="RHEA-COMP:9685"/>
        <dbReference type="ChEBI" id="CHEBI:15378"/>
        <dbReference type="ChEBI" id="CHEBI:16526"/>
        <dbReference type="ChEBI" id="CHEBI:64479"/>
        <dbReference type="ChEBI" id="CHEBI:78449"/>
        <dbReference type="ChEBI" id="CHEBI:78468"/>
        <dbReference type="ChEBI" id="CHEBI:78469"/>
    </reaction>
    <physiologicalReaction direction="left-to-right" evidence="48">
        <dbReference type="Rhea" id="RHEA:41869"/>
    </physiologicalReaction>
</comment>
<dbReference type="InterPro" id="IPR049900">
    <property type="entry name" value="PKS_mFAS_DH"/>
</dbReference>
<evidence type="ECO:0000256" key="51">
    <source>
        <dbReference type="ARBA" id="ARBA00049414"/>
    </source>
</evidence>
<dbReference type="CDD" id="cd00833">
    <property type="entry name" value="PKS"/>
    <property type="match status" value="1"/>
</dbReference>
<dbReference type="InterPro" id="IPR014030">
    <property type="entry name" value="Ketoacyl_synth_N"/>
</dbReference>
<dbReference type="InterPro" id="IPR018201">
    <property type="entry name" value="Ketoacyl_synth_AS"/>
</dbReference>
<feature type="active site" description="Proton donor; for dehydratase activity" evidence="56">
    <location>
        <position position="2361"/>
    </location>
</feature>
<dbReference type="PROSITE" id="PS50075">
    <property type="entry name" value="CARRIER"/>
    <property type="match status" value="2"/>
</dbReference>
<dbReference type="SUPFAM" id="SSF52151">
    <property type="entry name" value="FabD/lysophospholipase-like"/>
    <property type="match status" value="1"/>
</dbReference>
<dbReference type="SUPFAM" id="SSF50129">
    <property type="entry name" value="GroES-like"/>
    <property type="match status" value="2"/>
</dbReference>
<comment type="catalytic activity">
    <reaction evidence="28">
        <text>a (3R)-hydroxyacyl-[ACP] + NADP(+) = a 3-oxoacyl-[ACP] + NADPH + H(+)</text>
        <dbReference type="Rhea" id="RHEA:17397"/>
        <dbReference type="Rhea" id="RHEA-COMP:9916"/>
        <dbReference type="Rhea" id="RHEA-COMP:9945"/>
        <dbReference type="ChEBI" id="CHEBI:15378"/>
        <dbReference type="ChEBI" id="CHEBI:57783"/>
        <dbReference type="ChEBI" id="CHEBI:58349"/>
        <dbReference type="ChEBI" id="CHEBI:78776"/>
        <dbReference type="ChEBI" id="CHEBI:78827"/>
        <dbReference type="EC" id="1.1.1.100"/>
    </reaction>
    <physiologicalReaction direction="right-to-left" evidence="28">
        <dbReference type="Rhea" id="RHEA:17399"/>
    </physiologicalReaction>
</comment>
<dbReference type="SMART" id="SM00822">
    <property type="entry name" value="PKS_KR"/>
    <property type="match status" value="2"/>
</dbReference>
<evidence type="ECO:0000256" key="56">
    <source>
        <dbReference type="PROSITE-ProRule" id="PRU01363"/>
    </source>
</evidence>
<evidence type="ECO:0000256" key="13">
    <source>
        <dbReference type="ARBA" id="ARBA00022990"/>
    </source>
</evidence>
<evidence type="ECO:0000256" key="27">
    <source>
        <dbReference type="ARBA" id="ARBA00047394"/>
    </source>
</evidence>
<protein>
    <recommendedName>
        <fullName evidence="7">Fatty acid synthase</fullName>
        <ecNumber evidence="5">1.1.1.100</ecNumber>
        <ecNumber evidence="2">1.3.1.39</ecNumber>
        <ecNumber evidence="6">2.3.1.41</ecNumber>
        <ecNumber evidence="4">2.3.1.85</ecNumber>
        <ecNumber evidence="3">3.1.2.14</ecNumber>
    </recommendedName>
</protein>
<comment type="catalytic activity">
    <reaction evidence="33">
        <text>(2E)-hexadecenoyl-[ACP] + NADPH + H(+) = hexadecanoyl-[ACP] + NADP(+)</text>
        <dbReference type="Rhea" id="RHEA:41912"/>
        <dbReference type="Rhea" id="RHEA-COMP:9651"/>
        <dbReference type="Rhea" id="RHEA-COMP:9652"/>
        <dbReference type="ChEBI" id="CHEBI:15378"/>
        <dbReference type="ChEBI" id="CHEBI:57783"/>
        <dbReference type="ChEBI" id="CHEBI:58349"/>
        <dbReference type="ChEBI" id="CHEBI:78481"/>
        <dbReference type="ChEBI" id="CHEBI:78483"/>
    </reaction>
    <physiologicalReaction direction="left-to-right" evidence="33">
        <dbReference type="Rhea" id="RHEA:41913"/>
    </physiologicalReaction>
</comment>
<evidence type="ECO:0000256" key="16">
    <source>
        <dbReference type="ARBA" id="ARBA00023351"/>
    </source>
</evidence>
<dbReference type="InterPro" id="IPR036736">
    <property type="entry name" value="ACP-like_sf"/>
</dbReference>
<dbReference type="EC" id="1.1.1.100" evidence="5"/>
<comment type="pathway">
    <text evidence="1">Lipid metabolism.</text>
</comment>
<evidence type="ECO:0000256" key="30">
    <source>
        <dbReference type="ARBA" id="ARBA00047451"/>
    </source>
</evidence>
<comment type="catalytic activity">
    <reaction evidence="21">
        <text>(3R)-hydroxyoctadecanoyl-[ACP] = (2E)-octadecenoyl-[ACP] + H2O</text>
        <dbReference type="Rhea" id="RHEA:41924"/>
        <dbReference type="Rhea" id="RHEA-COMP:9654"/>
        <dbReference type="Rhea" id="RHEA-COMP:9655"/>
        <dbReference type="ChEBI" id="CHEBI:15377"/>
        <dbReference type="ChEBI" id="CHEBI:78488"/>
        <dbReference type="ChEBI" id="CHEBI:78489"/>
    </reaction>
    <physiologicalReaction direction="left-to-right" evidence="21">
        <dbReference type="Rhea" id="RHEA:41925"/>
    </physiologicalReaction>
</comment>
<dbReference type="Gene3D" id="3.40.366.10">
    <property type="entry name" value="Malonyl-Coenzyme A Acyl Carrier Protein, domain 2"/>
    <property type="match status" value="1"/>
</dbReference>
<feature type="domain" description="Ketosynthase family 3 (KS3)" evidence="58">
    <location>
        <begin position="16"/>
        <end position="422"/>
    </location>
</feature>
<evidence type="ECO:0000256" key="29">
    <source>
        <dbReference type="ARBA" id="ARBA00047440"/>
    </source>
</evidence>
<dbReference type="PANTHER" id="PTHR43775">
    <property type="entry name" value="FATTY ACID SYNTHASE"/>
    <property type="match status" value="1"/>
</dbReference>
<comment type="catalytic activity">
    <reaction evidence="52">
        <text>3-oxooctanoyl-[ACP] + NADPH + H(+) = (3R)-hydroxyoctanoyl-[ACP] + NADP(+)</text>
        <dbReference type="Rhea" id="RHEA:41840"/>
        <dbReference type="Rhea" id="RHEA-COMP:9633"/>
        <dbReference type="Rhea" id="RHEA-COMP:9634"/>
        <dbReference type="ChEBI" id="CHEBI:15378"/>
        <dbReference type="ChEBI" id="CHEBI:57783"/>
        <dbReference type="ChEBI" id="CHEBI:58349"/>
        <dbReference type="ChEBI" id="CHEBI:78460"/>
        <dbReference type="ChEBI" id="CHEBI:78461"/>
    </reaction>
    <physiologicalReaction direction="left-to-right" evidence="52">
        <dbReference type="Rhea" id="RHEA:41841"/>
    </physiologicalReaction>
</comment>
<keyword evidence="11" id="KW-0702">S-nitrosylation</keyword>
<dbReference type="InterPro" id="IPR029058">
    <property type="entry name" value="AB_hydrolase_fold"/>
</dbReference>
<dbReference type="PANTHER" id="PTHR43775:SF23">
    <property type="entry name" value="FATTY ACID SYNTHASE 3"/>
    <property type="match status" value="1"/>
</dbReference>
<comment type="catalytic activity">
    <reaction evidence="20">
        <text>(3R)-hydroxytetradecanoyl-[ACP] = (2E)-tetradecenoyl-[ACP] + H2O</text>
        <dbReference type="Rhea" id="RHEA:41892"/>
        <dbReference type="Rhea" id="RHEA-COMP:9646"/>
        <dbReference type="Rhea" id="RHEA-COMP:9647"/>
        <dbReference type="ChEBI" id="CHEBI:15377"/>
        <dbReference type="ChEBI" id="CHEBI:78474"/>
        <dbReference type="ChEBI" id="CHEBI:78475"/>
    </reaction>
    <physiologicalReaction direction="left-to-right" evidence="20">
        <dbReference type="Rhea" id="RHEA:41893"/>
    </physiologicalReaction>
</comment>
<evidence type="ECO:0000256" key="6">
    <source>
        <dbReference type="ARBA" id="ARBA00013191"/>
    </source>
</evidence>
<comment type="catalytic activity">
    <reaction evidence="25">
        <text>acetyl-CoA + n malonyl-CoA + 2n NADPH + 2n H(+) = a long-chain fatty acid + (n+1) CoA + n CO2 + 2n NADP(+).</text>
        <dbReference type="EC" id="2.3.1.85"/>
    </reaction>
</comment>
<comment type="catalytic activity">
    <reaction evidence="18">
        <text>(3R)-hydroxydecanoyl-[ACP] = (2E)-decenoyl-[ACP] + H2O</text>
        <dbReference type="Rhea" id="RHEA:41860"/>
        <dbReference type="Rhea" id="RHEA-COMP:9638"/>
        <dbReference type="Rhea" id="RHEA-COMP:9639"/>
        <dbReference type="ChEBI" id="CHEBI:15377"/>
        <dbReference type="ChEBI" id="CHEBI:78466"/>
        <dbReference type="ChEBI" id="CHEBI:78467"/>
    </reaction>
    <physiologicalReaction direction="left-to-right" evidence="18">
        <dbReference type="Rhea" id="RHEA:41861"/>
    </physiologicalReaction>
</comment>
<dbReference type="GO" id="GO:0004312">
    <property type="term" value="F:fatty acid synthase activity"/>
    <property type="evidence" value="ECO:0007669"/>
    <property type="project" value="UniProtKB-EC"/>
</dbReference>
<organism evidence="60 61">
    <name type="scientific">Cyphomyrmex costatus</name>
    <dbReference type="NCBI Taxonomy" id="456900"/>
    <lineage>
        <taxon>Eukaryota</taxon>
        <taxon>Metazoa</taxon>
        <taxon>Ecdysozoa</taxon>
        <taxon>Arthropoda</taxon>
        <taxon>Hexapoda</taxon>
        <taxon>Insecta</taxon>
        <taxon>Pterygota</taxon>
        <taxon>Neoptera</taxon>
        <taxon>Endopterygota</taxon>
        <taxon>Hymenoptera</taxon>
        <taxon>Apocrita</taxon>
        <taxon>Aculeata</taxon>
        <taxon>Formicoidea</taxon>
        <taxon>Formicidae</taxon>
        <taxon>Myrmicinae</taxon>
        <taxon>Cyphomyrmex</taxon>
    </lineage>
</organism>
<dbReference type="InterPro" id="IPR014031">
    <property type="entry name" value="Ketoacyl_synth_C"/>
</dbReference>
<dbReference type="GO" id="GO:0141148">
    <property type="term" value="F:enoyl-[acyl-carrier-protein] reductase (NADPH) activity"/>
    <property type="evidence" value="ECO:0007669"/>
    <property type="project" value="UniProtKB-EC"/>
</dbReference>
<accession>A0A195CVV8</accession>
<keyword evidence="13" id="KW-0007">Acetylation</keyword>
<evidence type="ECO:0000256" key="37">
    <source>
        <dbReference type="ARBA" id="ARBA00048051"/>
    </source>
</evidence>
<dbReference type="GO" id="GO:0004315">
    <property type="term" value="F:3-oxoacyl-[acyl-carrier-protein] synthase activity"/>
    <property type="evidence" value="ECO:0007669"/>
    <property type="project" value="UniProtKB-EC"/>
</dbReference>
<dbReference type="SMART" id="SM00829">
    <property type="entry name" value="PKS_ER"/>
    <property type="match status" value="2"/>
</dbReference>
<dbReference type="Gene3D" id="3.10.129.110">
    <property type="entry name" value="Polyketide synthase dehydratase"/>
    <property type="match status" value="2"/>
</dbReference>
<dbReference type="InterPro" id="IPR011032">
    <property type="entry name" value="GroES-like_sf"/>
</dbReference>
<dbReference type="SUPFAM" id="SSF53901">
    <property type="entry name" value="Thiolase-like"/>
    <property type="match status" value="1"/>
</dbReference>
<dbReference type="InterPro" id="IPR020843">
    <property type="entry name" value="ER"/>
</dbReference>
<evidence type="ECO:0000256" key="46">
    <source>
        <dbReference type="ARBA" id="ARBA00048935"/>
    </source>
</evidence>
<evidence type="ECO:0000256" key="7">
    <source>
        <dbReference type="ARBA" id="ARBA00018769"/>
    </source>
</evidence>
<keyword evidence="12" id="KW-0663">Pyridoxal phosphate</keyword>
<evidence type="ECO:0000256" key="4">
    <source>
        <dbReference type="ARBA" id="ARBA00012873"/>
    </source>
</evidence>
<dbReference type="Pfam" id="PF00109">
    <property type="entry name" value="ketoacyl-synt"/>
    <property type="match status" value="1"/>
</dbReference>
<dbReference type="Proteomes" id="UP000078542">
    <property type="component" value="Unassembled WGS sequence"/>
</dbReference>
<dbReference type="InterPro" id="IPR036291">
    <property type="entry name" value="NAD(P)-bd_dom_sf"/>
</dbReference>
<dbReference type="GO" id="GO:0016297">
    <property type="term" value="F:fatty acyl-[ACP] hydrolase activity"/>
    <property type="evidence" value="ECO:0007669"/>
    <property type="project" value="UniProtKB-EC"/>
</dbReference>
<evidence type="ECO:0000256" key="18">
    <source>
        <dbReference type="ARBA" id="ARBA00023388"/>
    </source>
</evidence>
<dbReference type="EC" id="2.3.1.41" evidence="6"/>
<dbReference type="SMART" id="SM00827">
    <property type="entry name" value="PKS_AT"/>
    <property type="match status" value="1"/>
</dbReference>
<comment type="catalytic activity">
    <reaction evidence="23">
        <text>(3R)-hydroxybutanoyl-[ACP] = (2E)-butenoyl-[ACP] + H2O</text>
        <dbReference type="Rhea" id="RHEA:41808"/>
        <dbReference type="Rhea" id="RHEA-COMP:9626"/>
        <dbReference type="Rhea" id="RHEA-COMP:9627"/>
        <dbReference type="ChEBI" id="CHEBI:15377"/>
        <dbReference type="ChEBI" id="CHEBI:78451"/>
        <dbReference type="ChEBI" id="CHEBI:78453"/>
    </reaction>
    <physiologicalReaction direction="left-to-right" evidence="23">
        <dbReference type="Rhea" id="RHEA:41809"/>
    </physiologicalReaction>
</comment>
<evidence type="ECO:0000256" key="55">
    <source>
        <dbReference type="ARBA" id="ARBA00049533"/>
    </source>
</evidence>
<feature type="region of interest" description="N-terminal hotdog fold" evidence="56">
    <location>
        <begin position="2177"/>
        <end position="2298"/>
    </location>
</feature>
<dbReference type="InterPro" id="IPR050091">
    <property type="entry name" value="PKS_NRPS_Biosynth_Enz"/>
</dbReference>
<feature type="domain" description="PKS/mFAS DH" evidence="59">
    <location>
        <begin position="2177"/>
        <end position="2444"/>
    </location>
</feature>
<dbReference type="STRING" id="456900.A0A195CVV8"/>
<evidence type="ECO:0000256" key="48">
    <source>
        <dbReference type="ARBA" id="ARBA00049109"/>
    </source>
</evidence>
<dbReference type="InterPro" id="IPR057326">
    <property type="entry name" value="KR_dom"/>
</dbReference>
<comment type="catalytic activity">
    <reaction evidence="19">
        <text>a (3R)-hydroxyacyl-[ACP] = a (2E)-enoyl-[ACP] + H2O</text>
        <dbReference type="Rhea" id="RHEA:13097"/>
        <dbReference type="Rhea" id="RHEA-COMP:9925"/>
        <dbReference type="Rhea" id="RHEA-COMP:9945"/>
        <dbReference type="ChEBI" id="CHEBI:15377"/>
        <dbReference type="ChEBI" id="CHEBI:78784"/>
        <dbReference type="ChEBI" id="CHEBI:78827"/>
        <dbReference type="EC" id="4.2.1.59"/>
    </reaction>
    <physiologicalReaction direction="left-to-right" evidence="19">
        <dbReference type="Rhea" id="RHEA:13098"/>
    </physiologicalReaction>
</comment>
<comment type="catalytic activity">
    <reaction evidence="40">
        <text>(2E)-octenoyl-[ACP] + NADPH + H(+) = octanoyl-[ACP] + NADP(+)</text>
        <dbReference type="Rhea" id="RHEA:41848"/>
        <dbReference type="Rhea" id="RHEA-COMP:9635"/>
        <dbReference type="Rhea" id="RHEA-COMP:9636"/>
        <dbReference type="ChEBI" id="CHEBI:15378"/>
        <dbReference type="ChEBI" id="CHEBI:57783"/>
        <dbReference type="ChEBI" id="CHEBI:58349"/>
        <dbReference type="ChEBI" id="CHEBI:78462"/>
        <dbReference type="ChEBI" id="CHEBI:78463"/>
    </reaction>
    <physiologicalReaction direction="left-to-right" evidence="40">
        <dbReference type="Rhea" id="RHEA:41849"/>
    </physiologicalReaction>
</comment>
<dbReference type="EC" id="1.3.1.39" evidence="2"/>
<evidence type="ECO:0000256" key="17">
    <source>
        <dbReference type="ARBA" id="ARBA00023373"/>
    </source>
</evidence>
<comment type="catalytic activity">
    <reaction evidence="35">
        <text>3-oxobutanoyl-[ACP] + NADPH + H(+) = (3R)-hydroxybutanoyl-[ACP] + NADP(+)</text>
        <dbReference type="Rhea" id="RHEA:41804"/>
        <dbReference type="Rhea" id="RHEA-COMP:9625"/>
        <dbReference type="Rhea" id="RHEA-COMP:9626"/>
        <dbReference type="ChEBI" id="CHEBI:15378"/>
        <dbReference type="ChEBI" id="CHEBI:57783"/>
        <dbReference type="ChEBI" id="CHEBI:58349"/>
        <dbReference type="ChEBI" id="CHEBI:78450"/>
        <dbReference type="ChEBI" id="CHEBI:78451"/>
    </reaction>
    <physiologicalReaction direction="left-to-right" evidence="35">
        <dbReference type="Rhea" id="RHEA:41805"/>
    </physiologicalReaction>
</comment>
<dbReference type="SUPFAM" id="SSF53474">
    <property type="entry name" value="alpha/beta-Hydrolases"/>
    <property type="match status" value="1"/>
</dbReference>
<dbReference type="PROSITE" id="PS52019">
    <property type="entry name" value="PKS_MFAS_DH"/>
    <property type="match status" value="2"/>
</dbReference>
<comment type="catalytic activity">
    <reaction evidence="30">
        <text>tetradecanoyl-[ACP] + malonyl-[ACP] + H(+) = 3-oxohexadecanoyl-[ACP] + holo-[ACP] + CO2</text>
        <dbReference type="Rhea" id="RHEA:41900"/>
        <dbReference type="Rhea" id="RHEA-COMP:9623"/>
        <dbReference type="Rhea" id="RHEA-COMP:9648"/>
        <dbReference type="Rhea" id="RHEA-COMP:9649"/>
        <dbReference type="Rhea" id="RHEA-COMP:9685"/>
        <dbReference type="ChEBI" id="CHEBI:15378"/>
        <dbReference type="ChEBI" id="CHEBI:16526"/>
        <dbReference type="ChEBI" id="CHEBI:64479"/>
        <dbReference type="ChEBI" id="CHEBI:78449"/>
        <dbReference type="ChEBI" id="CHEBI:78477"/>
        <dbReference type="ChEBI" id="CHEBI:78478"/>
    </reaction>
    <physiologicalReaction direction="left-to-right" evidence="30">
        <dbReference type="Rhea" id="RHEA:41901"/>
    </physiologicalReaction>
</comment>
<evidence type="ECO:0000256" key="43">
    <source>
        <dbReference type="ARBA" id="ARBA00048650"/>
    </source>
</evidence>
<dbReference type="InterPro" id="IPR001031">
    <property type="entry name" value="Thioesterase"/>
</dbReference>
<comment type="catalytic activity">
    <reaction evidence="49">
        <text>(2E)-tetradecenoyl-[ACP] + NADPH + H(+) = tetradecanoyl-[ACP] + NADP(+)</text>
        <dbReference type="Rhea" id="RHEA:41896"/>
        <dbReference type="Rhea" id="RHEA-COMP:9647"/>
        <dbReference type="Rhea" id="RHEA-COMP:9648"/>
        <dbReference type="ChEBI" id="CHEBI:15378"/>
        <dbReference type="ChEBI" id="CHEBI:57783"/>
        <dbReference type="ChEBI" id="CHEBI:58349"/>
        <dbReference type="ChEBI" id="CHEBI:78475"/>
        <dbReference type="ChEBI" id="CHEBI:78477"/>
    </reaction>
    <physiologicalReaction direction="left-to-right" evidence="49">
        <dbReference type="Rhea" id="RHEA:41897"/>
    </physiologicalReaction>
</comment>
<dbReference type="Pfam" id="PF13602">
    <property type="entry name" value="ADH_zinc_N_2"/>
    <property type="match status" value="2"/>
</dbReference>
<comment type="catalytic activity">
    <reaction evidence="37">
        <text>hexadecanoyl-[ACP] + malonyl-[ACP] + H(+) = 3-oxooctadecanoyl-[ACP] + holo-[ACP] + CO2</text>
        <dbReference type="Rhea" id="RHEA:41916"/>
        <dbReference type="Rhea" id="RHEA-COMP:9623"/>
        <dbReference type="Rhea" id="RHEA-COMP:9652"/>
        <dbReference type="Rhea" id="RHEA-COMP:9653"/>
        <dbReference type="Rhea" id="RHEA-COMP:9685"/>
        <dbReference type="ChEBI" id="CHEBI:15378"/>
        <dbReference type="ChEBI" id="CHEBI:16526"/>
        <dbReference type="ChEBI" id="CHEBI:64479"/>
        <dbReference type="ChEBI" id="CHEBI:78449"/>
        <dbReference type="ChEBI" id="CHEBI:78483"/>
        <dbReference type="ChEBI" id="CHEBI:78487"/>
    </reaction>
    <physiologicalReaction direction="left-to-right" evidence="37">
        <dbReference type="Rhea" id="RHEA:41917"/>
    </physiologicalReaction>
</comment>
<dbReference type="Gene3D" id="3.40.47.10">
    <property type="match status" value="1"/>
</dbReference>
<comment type="catalytic activity">
    <reaction evidence="27">
        <text>hexanoyl-[ACP] + malonyl-[ACP] + H(+) = 3-oxooctanoyl-[ACP] + holo-[ACP] + CO2</text>
        <dbReference type="Rhea" id="RHEA:41836"/>
        <dbReference type="Rhea" id="RHEA-COMP:9623"/>
        <dbReference type="Rhea" id="RHEA-COMP:9632"/>
        <dbReference type="Rhea" id="RHEA-COMP:9633"/>
        <dbReference type="Rhea" id="RHEA-COMP:9685"/>
        <dbReference type="ChEBI" id="CHEBI:15378"/>
        <dbReference type="ChEBI" id="CHEBI:16526"/>
        <dbReference type="ChEBI" id="CHEBI:64479"/>
        <dbReference type="ChEBI" id="CHEBI:78449"/>
        <dbReference type="ChEBI" id="CHEBI:78459"/>
        <dbReference type="ChEBI" id="CHEBI:78460"/>
    </reaction>
    <physiologicalReaction direction="left-to-right" evidence="27">
        <dbReference type="Rhea" id="RHEA:41837"/>
    </physiologicalReaction>
</comment>
<evidence type="ECO:0000256" key="20">
    <source>
        <dbReference type="ARBA" id="ARBA00023398"/>
    </source>
</evidence>
<dbReference type="Gene3D" id="3.40.50.1820">
    <property type="entry name" value="alpha/beta hydrolase"/>
    <property type="match status" value="1"/>
</dbReference>
<dbReference type="Gene3D" id="3.90.180.10">
    <property type="entry name" value="Medium-chain alcohol dehydrogenases, catalytic domain"/>
    <property type="match status" value="2"/>
</dbReference>
<sequence>MDGKEADKSWNDIDFGETIVISGIAGRFPHSDNMNRLRENLFNKTDLVRADHNRWKIAVEHAEFPKRMGIVNNVEKFDAEFFGLSFEKVHTFAPEMRLLLEHTYEAIIDAGINPKQLQGKNTAVIVGSSVIESQVTLFEDTQSNGTNIIGRSKSTAANVISYCLDLKGPSYTVDTACSSSLYAMAAAYDCIMSGKCEDAIVGTAQLCFHPLVNLQFARLGVLSHDGYCRPFDIAANGYARSETVAVVYLQKAKNAKRIYAMYPYIKLNSDGYKEEGITYPSSQMQYTLLKEFYEECKIPTSSLDYVETHGTATIAGDPPEIDAIYNVMCKNRKSPLMIGSVKSNLGHAEPASGFNQIAKVIIAFETGFVPPNINYTMPRKDIDALLNGSVCVVQEPMPVKNGYIGISSFGFGGSNAHMLLRWNPKQKINNGAPNDDLPRLVTLSGRNEESVKLFLNDIANQPIDVEYIRLLHDIYADNINGHPWRGYIILNTFQEDSIKEIQNCRGAKRPVWFIFSALGSQWPGMGQNLLKFHTFAKAIKKCDNVLKPYGISVIDILTKKEENICKNAINAFLGIVAIQIGLVDFLTCLGITPDYMIGHSAGELVCAYADKCLTIEQTILSAYFIGLACAEETIIQSSMAIVNIDYKYLKNLCPADIEIVCHNSENSCVVCGPKESIEGFMKELQVNNIYVKEINCNIPFHSSYVASAERQLSLSLHKIIPHPKKRSSKWISTSIPRNEWFASSSKLSSAVYHSRNDVLQHVLSESLHPNVTNLVLTHSTTQNVDVFLQGIGKLYNCGLQPQIAKLYPPVQFPVSRGTPMISPLIRWNHSENWFVPSQGQEFIESRGRYVKVKLEDEDYEYMNGHVIDGRNLLPATGYLGLVWKTIGMMKGLMYTTIPIVFRDVKFIRATYLSKNDAVELYISIQTDGKFEITEGESVVVTGTVYETLNPEQEMISIDLLPEDSDEDEVMTVRDIYKELKLRGYQYKGLFRGLKSASVSGNQGHIAWKNNWETFMDTMLQMVIIGYDTRDLCVPTSIQKLVINPVLHASKLRDNIESTEVTTDMDKLLRVRIYKEIDTIKAGGVEIRGLQATQITRRKLAQDAIIEENTFVAHCDRALISLNEAIRISAQLVLEDHQIIKVQVAELVEDVDDIKLENLSSSLLIDAFGDMPLVQVNIALLTSLNRFRTEELPQNFSIKDFEKLSLDDKALIVAGFNLLTKQHVSIERLLPFMREGGYLLTREKYHVTDYKRYLQLYGLNIILEKRTDAELIVLLKKNVSIRERNVVYINNDNFSWLEYLKQLVNDENKPNRNSRIIIVGEKNFECGLLGFVNCLRKEPGGELVRGVLVQDEKAPKFSLQDPFYLEQLQKDMTINVLRSNKTWGSYRHIKLPRPQAKPVATAHVCQMVRGDLNSFCWIENNLPARSRREDLVHVVYASLNFKDVMLATGKLVLGEDILQGRLSQYLPLGMEYVGFDANGQRIMGIRDTDCIANVVEKDENLCWKIPDAWTFEEAVTVPCVYSTVCLALYYYGKMKKGDKVLIHSGTGGIGQAAIHLALQEGCDVFTTVGTTDKRDFVKKIFPIIPDEYIGNSRDTSFEHMIMRQTKGRGVDIVLNSLAEEKLIASVRCLVQNGRFLEIGKFDIVSNNPLSMSAFQKGISFHGIRLENVMKKNSAYKLKPLMFTMIKEGLENRTIKPIQTKIFPKTDIEEAFRYMASGKHTGKIIINIHEKDEPLDKHILAYRRYYCLRDRNYVILGGLGGFGLELTDWLIFRGARNIVLVSRNGIKNGYQRMKVRLWKSYGINVLIIKNIDVADLKDCEYLLRTAEKEASVDAIFNLGVVLKDGVLKNQTAETFTESFQSKARATQMLDKLSRKICLNLRHFVVFSSVSCGRGNAGQTNYGMANSIMERICEKRAEEGLPGLAIQWGAVGDVGLVADMQEDDKELIISGTLQQKISSCLNELDKFLLQSRPIVSSMVVAEKKVGCHGLGNLAETVANILDISDIKVVSLNSPLAELGMDSMMTVEIKQTLEREFDVFLTAQEIRNLTFAKLIKMSVANVNDDNVQDEKKLDLEKSDVIKILIGITVNDEDFISQTDFSTNSQGTTTEVFLIPGIDGCGTVFNLIAPNIKFPTSLLHYNTNNINCTTNMIKETTKRLTNVSLELKKCETWDERWDHSQDWLIPCSTTQKSIKSRERYVEISLDDQDYEYMSGHVIDGRNLLPATGYLALVWQTIGMIKGQMHTTIPITFRDVNFIRATHLSKNNIVKLKIAIQKDGKFEITEGDSVVVTGTVYETSNPEQEMISTDLFPQNNEEEHMTAQDIYKEFKLRGYEYSGWFRGLNSASISGNQGHIIWRNNWVTFMDIMLQMQIIGYDTRDLYVPTSIQKLIINPMLHARKLQDYTNGIEDTVIDKQIPVRIYKETNTIKAGGIEIQGLKITQISRRKLTQDAVIEKYTFVAYYDRAKISLNETIRISAQLILEDHQIINVKIVELVEDVDDVDLKNFSSSLMLEAFGDIPLIQTNITLLTSPNNFRPADLPQNILIGDYKKLSANDKILIITGFNLLTTQQTSLEQVLPFLEEGGFLLTREKCYTTDYTKHLQQYKLNVILEKRTDNEIIVLLKKKVLIEKRIVVYINNNNFDWLENLKLLMSDKNKFDKNSRIIIVGEGDLECGLLGFVNCLRKEPDSELVRGVFVQDEKAPKFSLQDPLYIQQLEKDLSINVLQSNKTWGSYKHLKLQRPEAKLVPTAHVCQMIRGDLSTLCWIENNRLIEFRREDLVHVVYSSLNFKDVMLATGKLTSYEPISQERSYQFPLGIEYVGFDANGQRVMGISNTNSIGNVVVKNKHLCWKIPNSWTFEEAATVPVVYSTVYLALYIYGKIKRGDKILIHSGTGGVGQAAIHLALQEGCEVFITVGTSDKRDFIRKTFPNILDDHIGNSRDTSFEQMIMQQTEGRGVDIVLNSLAEEKLIASVRCLAQNGRFLEIGKFDLASNNPLGMSAFQKGISFHGIIFENMFTDHKDKSLLCKMIANGLKDGAIKPIQVKVFPKPDIEEAFRYMASGKHIGKIIINIHKKSEPVDKHILAYRRYYCLRDKSYIILGGLGGFGLELTDWLILRGARNVVLISRNGIKNGYQRMKVRLWKSYGVNVLIIKNIDVSDLKDCEYLLRTAEKEAPVDAIFNLGVVLKDGVFKEQTVETFTESFQSKARATQILDKLSRKICLNLRHFVMFSSVSCGRGNAGQTNYGMANSIMERICEKRVKEGLPGLAIQWGVVGDVGLVADMQENNKELIICGTLQQKISSCLDELDKFLLQSEPVVSSIVVAEKKGFSGRDNVIETVANILDIGDTKVLSQTLSLADLGMDSMMAVDIQQTLEREFDIFLSVQEIRNLTFAKLAKMSNANVSDDVHNEKKHYTEKSNDIKFLLGIVKDEDFIPLIYSDLSTKKQKATSEVFLIPGIDGCGTVFKHLAPSIIFSMTFLQYNANNIDISANIISQMTDHLINHILPKLNDGKDFIMVAYSFGSIIAIELTRRLEAMKFKGRLILIDGSPEQVRTMYNYFTSASNSTDLQIYILTLIMEIYSPGSSEKILMELKKCETWNERYNIFAKQFLAMNTSLSPANLKTLCVTIYNNLVAIRQYDPSLPPIKTPIMLLKPTHPNMIAIEEDYGLHKVTQNTVKVHYIEGNHVSMLMNEKVPAAINGELPFIF</sequence>
<dbReference type="InterPro" id="IPR049391">
    <property type="entry name" value="FAS_pseudo-KR"/>
</dbReference>
<proteinExistence type="predicted"/>
<evidence type="ECO:0000256" key="32">
    <source>
        <dbReference type="ARBA" id="ARBA00047578"/>
    </source>
</evidence>
<comment type="catalytic activity">
    <reaction evidence="41">
        <text>a fatty acyl-[ACP] + malonyl-[ACP] + H(+) = a 3-oxoacyl-[ACP] + holo-[ACP] + CO2</text>
        <dbReference type="Rhea" id="RHEA:22836"/>
        <dbReference type="Rhea" id="RHEA-COMP:9623"/>
        <dbReference type="Rhea" id="RHEA-COMP:9685"/>
        <dbReference type="Rhea" id="RHEA-COMP:9916"/>
        <dbReference type="Rhea" id="RHEA-COMP:14125"/>
        <dbReference type="ChEBI" id="CHEBI:15378"/>
        <dbReference type="ChEBI" id="CHEBI:16526"/>
        <dbReference type="ChEBI" id="CHEBI:64479"/>
        <dbReference type="ChEBI" id="CHEBI:78449"/>
        <dbReference type="ChEBI" id="CHEBI:78776"/>
        <dbReference type="ChEBI" id="CHEBI:138651"/>
        <dbReference type="EC" id="2.3.1.41"/>
    </reaction>
    <physiologicalReaction direction="left-to-right" evidence="41">
        <dbReference type="Rhea" id="RHEA:22837"/>
    </physiologicalReaction>
</comment>
<dbReference type="GO" id="GO:0019171">
    <property type="term" value="F:(3R)-hydroxyacyl-[acyl-carrier-protein] dehydratase activity"/>
    <property type="evidence" value="ECO:0007669"/>
    <property type="project" value="UniProtKB-EC"/>
</dbReference>
<dbReference type="CDD" id="cd08954">
    <property type="entry name" value="KR_1_FAS_SDR_x"/>
    <property type="match status" value="2"/>
</dbReference>
<dbReference type="FunFam" id="3.40.50.720:FF:000209">
    <property type="entry name" value="Polyketide synthase Pks12"/>
    <property type="match status" value="2"/>
</dbReference>
<keyword evidence="10" id="KW-0808">Transferase</keyword>
<comment type="catalytic activity">
    <reaction evidence="17">
        <text>(3R)-hydroxyhexanoyl-[ACP] = (2E)-hexenoyl-[ACP] + H2O</text>
        <dbReference type="Rhea" id="RHEA:41828"/>
        <dbReference type="Rhea" id="RHEA-COMP:9630"/>
        <dbReference type="Rhea" id="RHEA-COMP:9631"/>
        <dbReference type="ChEBI" id="CHEBI:15377"/>
        <dbReference type="ChEBI" id="CHEBI:78457"/>
        <dbReference type="ChEBI" id="CHEBI:78458"/>
    </reaction>
    <physiologicalReaction direction="left-to-right" evidence="17">
        <dbReference type="Rhea" id="RHEA:41829"/>
    </physiologicalReaction>
</comment>
<comment type="catalytic activity">
    <reaction evidence="46">
        <text>3-oxotetradecanoyl-[ACP] + NADPH + H(+) = (3R)-hydroxytetradecanoyl-[ACP] + NADP(+)</text>
        <dbReference type="Rhea" id="RHEA:41888"/>
        <dbReference type="Rhea" id="RHEA-COMP:9645"/>
        <dbReference type="Rhea" id="RHEA-COMP:9646"/>
        <dbReference type="ChEBI" id="CHEBI:15378"/>
        <dbReference type="ChEBI" id="CHEBI:57783"/>
        <dbReference type="ChEBI" id="CHEBI:58349"/>
        <dbReference type="ChEBI" id="CHEBI:78473"/>
        <dbReference type="ChEBI" id="CHEBI:78474"/>
    </reaction>
    <physiologicalReaction direction="left-to-right" evidence="46">
        <dbReference type="Rhea" id="RHEA:41889"/>
    </physiologicalReaction>
</comment>
<evidence type="ECO:0000256" key="34">
    <source>
        <dbReference type="ARBA" id="ARBA00047897"/>
    </source>
</evidence>
<dbReference type="Gene3D" id="3.40.50.720">
    <property type="entry name" value="NAD(P)-binding Rossmann-like Domain"/>
    <property type="match status" value="2"/>
</dbReference>
<dbReference type="InterPro" id="IPR032821">
    <property type="entry name" value="PKS_assoc"/>
</dbReference>
<evidence type="ECO:0000256" key="50">
    <source>
        <dbReference type="ARBA" id="ARBA00049263"/>
    </source>
</evidence>
<comment type="catalytic activity">
    <reaction evidence="43">
        <text>a 2,3-saturated acyl-[ACP] + NADP(+) = a (2E)-enoyl-[ACP] + NADPH + H(+)</text>
        <dbReference type="Rhea" id="RHEA:22564"/>
        <dbReference type="Rhea" id="RHEA-COMP:9925"/>
        <dbReference type="Rhea" id="RHEA-COMP:9926"/>
        <dbReference type="ChEBI" id="CHEBI:15378"/>
        <dbReference type="ChEBI" id="CHEBI:57783"/>
        <dbReference type="ChEBI" id="CHEBI:58349"/>
        <dbReference type="ChEBI" id="CHEBI:78784"/>
        <dbReference type="ChEBI" id="CHEBI:78785"/>
        <dbReference type="EC" id="1.3.1.39"/>
    </reaction>
    <physiologicalReaction direction="right-to-left" evidence="43">
        <dbReference type="Rhea" id="RHEA:22566"/>
    </physiologicalReaction>
</comment>
<evidence type="ECO:0000256" key="40">
    <source>
        <dbReference type="ARBA" id="ARBA00048420"/>
    </source>
</evidence>
<evidence type="ECO:0000256" key="14">
    <source>
        <dbReference type="ARBA" id="ARBA00023268"/>
    </source>
</evidence>
<dbReference type="InterPro" id="IPR020806">
    <property type="entry name" value="PKS_PP-bd"/>
</dbReference>
<evidence type="ECO:0000256" key="45">
    <source>
        <dbReference type="ARBA" id="ARBA00048704"/>
    </source>
</evidence>
<comment type="catalytic activity">
    <reaction evidence="53">
        <text>butanoyl-[ACP] + malonyl-[ACP] + H(+) = 3-oxohexanoyl-[ACP] + holo-[ACP] + CO2</text>
        <dbReference type="Rhea" id="RHEA:41820"/>
        <dbReference type="Rhea" id="RHEA-COMP:9623"/>
        <dbReference type="Rhea" id="RHEA-COMP:9628"/>
        <dbReference type="Rhea" id="RHEA-COMP:9629"/>
        <dbReference type="Rhea" id="RHEA-COMP:9685"/>
        <dbReference type="ChEBI" id="CHEBI:15378"/>
        <dbReference type="ChEBI" id="CHEBI:16526"/>
        <dbReference type="ChEBI" id="CHEBI:64479"/>
        <dbReference type="ChEBI" id="CHEBI:78449"/>
        <dbReference type="ChEBI" id="CHEBI:78454"/>
        <dbReference type="ChEBI" id="CHEBI:78456"/>
    </reaction>
    <physiologicalReaction direction="left-to-right" evidence="53">
        <dbReference type="Rhea" id="RHEA:41821"/>
    </physiologicalReaction>
</comment>
<feature type="active site" description="Proton donor; for dehydratase activity" evidence="56">
    <location>
        <position position="1016"/>
    </location>
</feature>
<evidence type="ECO:0000256" key="22">
    <source>
        <dbReference type="ARBA" id="ARBA00023401"/>
    </source>
</evidence>
<evidence type="ECO:0000256" key="12">
    <source>
        <dbReference type="ARBA" id="ARBA00022898"/>
    </source>
</evidence>
<evidence type="ECO:0000259" key="59">
    <source>
        <dbReference type="PROSITE" id="PS52019"/>
    </source>
</evidence>
<dbReference type="GO" id="GO:0006633">
    <property type="term" value="P:fatty acid biosynthetic process"/>
    <property type="evidence" value="ECO:0007669"/>
    <property type="project" value="InterPro"/>
</dbReference>
<comment type="catalytic activity">
    <reaction evidence="34">
        <text>(2E)-hexenoyl-[ACP] + NADPH + H(+) = hexanoyl-[ACP] + NADP(+)</text>
        <dbReference type="Rhea" id="RHEA:41832"/>
        <dbReference type="Rhea" id="RHEA-COMP:9631"/>
        <dbReference type="Rhea" id="RHEA-COMP:9632"/>
        <dbReference type="ChEBI" id="CHEBI:15378"/>
        <dbReference type="ChEBI" id="CHEBI:57783"/>
        <dbReference type="ChEBI" id="CHEBI:58349"/>
        <dbReference type="ChEBI" id="CHEBI:78458"/>
        <dbReference type="ChEBI" id="CHEBI:78459"/>
    </reaction>
    <physiologicalReaction direction="left-to-right" evidence="34">
        <dbReference type="Rhea" id="RHEA:41833"/>
    </physiologicalReaction>
</comment>
<evidence type="ECO:0000256" key="21">
    <source>
        <dbReference type="ARBA" id="ARBA00023399"/>
    </source>
</evidence>
<feature type="region of interest" description="C-terminal hotdog fold" evidence="56">
    <location>
        <begin position="2311"/>
        <end position="2444"/>
    </location>
</feature>
<dbReference type="EC" id="3.1.2.14" evidence="3"/>